<dbReference type="OrthoDB" id="2937128at2"/>
<dbReference type="InterPro" id="IPR025436">
    <property type="entry name" value="DUF4179"/>
</dbReference>
<reference evidence="3 4" key="1">
    <citation type="submission" date="2017-10" db="EMBL/GenBank/DDBJ databases">
        <title>Bacillus sp. nov., a halophilic bacterium isolated from a Keqin Lake.</title>
        <authorList>
            <person name="Wang H."/>
        </authorList>
    </citation>
    <scope>NUCLEOTIDE SEQUENCE [LARGE SCALE GENOMIC DNA]</scope>
    <source>
        <strain evidence="3 4">KQ-12</strain>
    </source>
</reference>
<organism evidence="3 4">
    <name type="scientific">Salipaludibacillus keqinensis</name>
    <dbReference type="NCBI Taxonomy" id="2045207"/>
    <lineage>
        <taxon>Bacteria</taxon>
        <taxon>Bacillati</taxon>
        <taxon>Bacillota</taxon>
        <taxon>Bacilli</taxon>
        <taxon>Bacillales</taxon>
        <taxon>Bacillaceae</taxon>
    </lineage>
</organism>
<sequence length="531" mass="61583">MNCETCQSLLLDYYDQNLAKRKNHQIDLHLAQCATCSEEHAELSKVINDFTLEVEAIQTPDEFIEQVQSKLPSEIVTVKPPLSLKYKVGLPVIMGCLLFILALFTSPSFYYTVLDVTSIEYDSLDRTIAEGYGEDLHLVEEQSGIQITITEVVADELATHIYYELENVEGDTNHSINAMSDINIENVEEIWSDLNKSRNSSNYYKHRVVNKNLSAKENRQRGRLELPPIDNKETEIQLTIDSLLELPDEDLVEESTDAFQDYIGETYGPWSYEIPIQRSQISEYDLSNQTVEVEGTEFTLLGLKTGPTSTHLEYRKDFDIYEPSIHMHMFTPTALYVGNERAGFSNWNQRFTHFSWEDTRDEIVVFEPILFQNINNLEVSFEFLQQNVDTSMVIDLNKEQSFPFEVDFLEGQLTIDEFTNEQDQVSIQVTDEYIEGRTHENLFIYGMSNGRRQDSFYPSSRIVVDKLGEEYPFQLIIHQWDLLDEPRHYTTEYQDLNNKSVDVDQLRIDGYVETIPLDEIFAIENIQEVQE</sequence>
<evidence type="ECO:0000313" key="4">
    <source>
        <dbReference type="Proteomes" id="UP000248214"/>
    </source>
</evidence>
<protein>
    <recommendedName>
        <fullName evidence="2">DUF4179 domain-containing protein</fullName>
    </recommendedName>
</protein>
<dbReference type="Proteomes" id="UP000248214">
    <property type="component" value="Unassembled WGS sequence"/>
</dbReference>
<gene>
    <name evidence="3" type="ORF">CR194_10895</name>
</gene>
<comment type="caution">
    <text evidence="3">The sequence shown here is derived from an EMBL/GenBank/DDBJ whole genome shotgun (WGS) entry which is preliminary data.</text>
</comment>
<evidence type="ECO:0000313" key="3">
    <source>
        <dbReference type="EMBL" id="PYZ93657.1"/>
    </source>
</evidence>
<keyword evidence="1" id="KW-0472">Membrane</keyword>
<dbReference type="EMBL" id="PDOD01000002">
    <property type="protein sequence ID" value="PYZ93657.1"/>
    <property type="molecule type" value="Genomic_DNA"/>
</dbReference>
<feature type="transmembrane region" description="Helical" evidence="1">
    <location>
        <begin position="88"/>
        <end position="111"/>
    </location>
</feature>
<keyword evidence="1" id="KW-1133">Transmembrane helix</keyword>
<accession>A0A323TJ98</accession>
<proteinExistence type="predicted"/>
<evidence type="ECO:0000256" key="1">
    <source>
        <dbReference type="SAM" id="Phobius"/>
    </source>
</evidence>
<dbReference type="Gene3D" id="2.60.40.1630">
    <property type="entry name" value="bacillus anthracis domain"/>
    <property type="match status" value="1"/>
</dbReference>
<dbReference type="Pfam" id="PF13786">
    <property type="entry name" value="DUF4179"/>
    <property type="match status" value="1"/>
</dbReference>
<feature type="domain" description="DUF4179" evidence="2">
    <location>
        <begin position="92"/>
        <end position="166"/>
    </location>
</feature>
<keyword evidence="1" id="KW-0812">Transmembrane</keyword>
<dbReference type="AlphaFoldDB" id="A0A323TJ98"/>
<keyword evidence="4" id="KW-1185">Reference proteome</keyword>
<dbReference type="RefSeq" id="WP_110609689.1">
    <property type="nucleotide sequence ID" value="NZ_PDOD01000002.1"/>
</dbReference>
<name>A0A323TJ98_9BACI</name>
<evidence type="ECO:0000259" key="2">
    <source>
        <dbReference type="Pfam" id="PF13786"/>
    </source>
</evidence>